<accession>A0A918ARP7</accession>
<name>A0A918ARP7_9PSEU</name>
<proteinExistence type="inferred from homology"/>
<dbReference type="InterPro" id="IPR036291">
    <property type="entry name" value="NAD(P)-bd_dom_sf"/>
</dbReference>
<dbReference type="AlphaFoldDB" id="A0A918ARP7"/>
<dbReference type="GO" id="GO:0004512">
    <property type="term" value="F:inositol-3-phosphate synthase activity"/>
    <property type="evidence" value="ECO:0007669"/>
    <property type="project" value="InterPro"/>
</dbReference>
<dbReference type="Gene3D" id="3.30.360.10">
    <property type="entry name" value="Dihydrodipicolinate Reductase, domain 2"/>
    <property type="match status" value="1"/>
</dbReference>
<comment type="caution">
    <text evidence="3">The sequence shown here is derived from an EMBL/GenBank/DDBJ whole genome shotgun (WGS) entry which is preliminary data.</text>
</comment>
<dbReference type="Pfam" id="PF07994">
    <property type="entry name" value="NAD_binding_5"/>
    <property type="match status" value="1"/>
</dbReference>
<dbReference type="InterPro" id="IPR002587">
    <property type="entry name" value="Myo-inos-1-P_Synthase"/>
</dbReference>
<dbReference type="GO" id="GO:0008654">
    <property type="term" value="P:phospholipid biosynthetic process"/>
    <property type="evidence" value="ECO:0007669"/>
    <property type="project" value="InterPro"/>
</dbReference>
<dbReference type="Proteomes" id="UP000639606">
    <property type="component" value="Unassembled WGS sequence"/>
</dbReference>
<dbReference type="InterPro" id="IPR013021">
    <property type="entry name" value="Myo-inos-1-P_Synthase_GAPDH"/>
</dbReference>
<dbReference type="PIRSF" id="PIRSF015578">
    <property type="entry name" value="Myoinos-ppht_syn"/>
    <property type="match status" value="1"/>
</dbReference>
<evidence type="ECO:0000256" key="1">
    <source>
        <dbReference type="ARBA" id="ARBA00010813"/>
    </source>
</evidence>
<evidence type="ECO:0000313" key="4">
    <source>
        <dbReference type="Proteomes" id="UP000639606"/>
    </source>
</evidence>
<dbReference type="SUPFAM" id="SSF51735">
    <property type="entry name" value="NAD(P)-binding Rossmann-fold domains"/>
    <property type="match status" value="1"/>
</dbReference>
<dbReference type="RefSeq" id="WP_189226175.1">
    <property type="nucleotide sequence ID" value="NZ_BMRG01000014.1"/>
</dbReference>
<dbReference type="Pfam" id="PF01658">
    <property type="entry name" value="Inos-1-P_synth"/>
    <property type="match status" value="1"/>
</dbReference>
<feature type="domain" description="Myo-inositol-1-phosphate synthase GAPDH-like" evidence="2">
    <location>
        <begin position="218"/>
        <end position="318"/>
    </location>
</feature>
<dbReference type="GO" id="GO:0006021">
    <property type="term" value="P:inositol biosynthetic process"/>
    <property type="evidence" value="ECO:0007669"/>
    <property type="project" value="InterPro"/>
</dbReference>
<evidence type="ECO:0000313" key="3">
    <source>
        <dbReference type="EMBL" id="GGP74180.1"/>
    </source>
</evidence>
<reference evidence="3" key="1">
    <citation type="journal article" date="2014" name="Int. J. Syst. Evol. Microbiol.">
        <title>Complete genome sequence of Corynebacterium casei LMG S-19264T (=DSM 44701T), isolated from a smear-ripened cheese.</title>
        <authorList>
            <consortium name="US DOE Joint Genome Institute (JGI-PGF)"/>
            <person name="Walter F."/>
            <person name="Albersmeier A."/>
            <person name="Kalinowski J."/>
            <person name="Ruckert C."/>
        </authorList>
    </citation>
    <scope>NUCLEOTIDE SEQUENCE</scope>
    <source>
        <strain evidence="3">JCM 3313</strain>
    </source>
</reference>
<protein>
    <submittedName>
        <fullName evidence="3">Myo-inositol-1-phosphate synthase</fullName>
    </submittedName>
</protein>
<organism evidence="3 4">
    <name type="scientific">Saccharothrix coeruleofusca</name>
    <dbReference type="NCBI Taxonomy" id="33919"/>
    <lineage>
        <taxon>Bacteria</taxon>
        <taxon>Bacillati</taxon>
        <taxon>Actinomycetota</taxon>
        <taxon>Actinomycetes</taxon>
        <taxon>Pseudonocardiales</taxon>
        <taxon>Pseudonocardiaceae</taxon>
        <taxon>Saccharothrix</taxon>
    </lineage>
</organism>
<reference evidence="3" key="2">
    <citation type="submission" date="2020-09" db="EMBL/GenBank/DDBJ databases">
        <authorList>
            <person name="Sun Q."/>
            <person name="Ohkuma M."/>
        </authorList>
    </citation>
    <scope>NUCLEOTIDE SEQUENCE</scope>
    <source>
        <strain evidence="3">JCM 3313</strain>
    </source>
</reference>
<dbReference type="EMBL" id="BMRG01000014">
    <property type="protein sequence ID" value="GGP74180.1"/>
    <property type="molecule type" value="Genomic_DNA"/>
</dbReference>
<evidence type="ECO:0000259" key="2">
    <source>
        <dbReference type="Pfam" id="PF01658"/>
    </source>
</evidence>
<dbReference type="SUPFAM" id="SSF55347">
    <property type="entry name" value="Glyceraldehyde-3-phosphate dehydrogenase-like, C-terminal domain"/>
    <property type="match status" value="1"/>
</dbReference>
<sequence length="383" mass="40029">MTTGVWLIGARGSLATTVACGLLGLRRGLVAPTGCTTSALDLGEVFPNWDDLVLGGHDVVTTPLEKRAEQLVDGGVVPQHVFAAVRAELAEVERALRPGYDPLTWPGSQADAVARLAADIEGFRVEHDLDRVVVVNVSSTEAPVVPRPEHADLAALDHLLADPGERVLPPSSIAAYAALHAGCAYVDFTPSTGIRIPALTDLALREGLPYAGSDGKTGQTLVRSVLAPMFEARALRVRSWAGTNLLGGGDGASLAAPDRAAAKLASKSGVLAPDIEAPLHIDNVPSLGERKIAWDHVAFEGFLGARMSLQFTWEGYDSGLAAPLVLDLARLVAGAHAAGEAGPLSRLGFFFKDPLGGTGHNLFAQARELAEWAESLEGGGDRC</sequence>
<keyword evidence="4" id="KW-1185">Reference proteome</keyword>
<gene>
    <name evidence="3" type="ORF">GCM10010185_54650</name>
</gene>
<dbReference type="Gene3D" id="3.40.50.720">
    <property type="entry name" value="NAD(P)-binding Rossmann-like Domain"/>
    <property type="match status" value="1"/>
</dbReference>
<comment type="similarity">
    <text evidence="1">Belongs to the myo-inositol 1-phosphate synthase family.</text>
</comment>
<dbReference type="PANTHER" id="PTHR11510">
    <property type="entry name" value="MYO-INOSITOL-1 PHOSPHATE SYNTHASE"/>
    <property type="match status" value="1"/>
</dbReference>